<dbReference type="Pfam" id="PF12680">
    <property type="entry name" value="SnoaL_2"/>
    <property type="match status" value="1"/>
</dbReference>
<dbReference type="Gene3D" id="3.10.450.50">
    <property type="match status" value="1"/>
</dbReference>
<dbReference type="InterPro" id="IPR037401">
    <property type="entry name" value="SnoaL-like"/>
</dbReference>
<organism evidence="2 3">
    <name type="scientific">Chroogloeocystis siderophila 5.2 s.c.1</name>
    <dbReference type="NCBI Taxonomy" id="247279"/>
    <lineage>
        <taxon>Bacteria</taxon>
        <taxon>Bacillati</taxon>
        <taxon>Cyanobacteriota</taxon>
        <taxon>Cyanophyceae</taxon>
        <taxon>Oscillatoriophycideae</taxon>
        <taxon>Chroococcales</taxon>
        <taxon>Chroococcaceae</taxon>
        <taxon>Chroogloeocystis</taxon>
    </lineage>
</organism>
<dbReference type="OrthoDB" id="465629at2"/>
<dbReference type="AlphaFoldDB" id="A0A1U7HV04"/>
<dbReference type="Proteomes" id="UP000185984">
    <property type="component" value="Unassembled WGS sequence"/>
</dbReference>
<dbReference type="EMBL" id="MRCC01000006">
    <property type="protein sequence ID" value="OKH27401.1"/>
    <property type="molecule type" value="Genomic_DNA"/>
</dbReference>
<reference evidence="2 3" key="1">
    <citation type="submission" date="2016-11" db="EMBL/GenBank/DDBJ databases">
        <title>Draft Genome Sequences of Nine Cyanobacterial Strains from Diverse Habitats.</title>
        <authorList>
            <person name="Zhu T."/>
            <person name="Hou S."/>
            <person name="Lu X."/>
            <person name="Hess W.R."/>
        </authorList>
    </citation>
    <scope>NUCLEOTIDE SEQUENCE [LARGE SCALE GENOMIC DNA]</scope>
    <source>
        <strain evidence="2 3">5.2 s.c.1</strain>
    </source>
</reference>
<name>A0A1U7HV04_9CHRO</name>
<dbReference type="SUPFAM" id="SSF54427">
    <property type="entry name" value="NTF2-like"/>
    <property type="match status" value="1"/>
</dbReference>
<keyword evidence="3" id="KW-1185">Reference proteome</keyword>
<evidence type="ECO:0000259" key="1">
    <source>
        <dbReference type="Pfam" id="PF12680"/>
    </source>
</evidence>
<gene>
    <name evidence="2" type="ORF">NIES1031_08895</name>
</gene>
<dbReference type="RefSeq" id="WP_073549070.1">
    <property type="nucleotide sequence ID" value="NZ_CAWMVK010000040.1"/>
</dbReference>
<sequence length="144" mass="15599">MKPESTSSANDSSERSISIEGITEPTILRYFETLNAGDFDATATLFAGDGTLKAPFESLIIGREAIAAYLHKEAQDMILSPTQGVIEPQEDAIKVQVAGKVQTSWCGVNVSWTFVLDQQRKIVAATVKLLASPQDLLAMQRPNS</sequence>
<dbReference type="InterPro" id="IPR032710">
    <property type="entry name" value="NTF2-like_dom_sf"/>
</dbReference>
<dbReference type="STRING" id="247279.NIES1031_08895"/>
<comment type="caution">
    <text evidence="2">The sequence shown here is derived from an EMBL/GenBank/DDBJ whole genome shotgun (WGS) entry which is preliminary data.</text>
</comment>
<evidence type="ECO:0000313" key="2">
    <source>
        <dbReference type="EMBL" id="OKH27401.1"/>
    </source>
</evidence>
<evidence type="ECO:0000313" key="3">
    <source>
        <dbReference type="Proteomes" id="UP000185984"/>
    </source>
</evidence>
<feature type="domain" description="SnoaL-like" evidence="1">
    <location>
        <begin position="28"/>
        <end position="80"/>
    </location>
</feature>
<accession>A0A1U7HV04</accession>
<proteinExistence type="predicted"/>
<protein>
    <submittedName>
        <fullName evidence="2">Nuclear transport factor 2</fullName>
    </submittedName>
</protein>